<comment type="similarity">
    <text evidence="1">Belongs to the YciI family.</text>
</comment>
<dbReference type="InterPro" id="IPR051807">
    <property type="entry name" value="Sec-metab_biosynth-assoc"/>
</dbReference>
<keyword evidence="5" id="KW-1185">Reference proteome</keyword>
<evidence type="ECO:0000259" key="2">
    <source>
        <dbReference type="Pfam" id="PF03795"/>
    </source>
</evidence>
<reference evidence="3 5" key="2">
    <citation type="submission" date="2018-05" db="EMBL/GenBank/DDBJ databases">
        <title>Whole genome sequencing of Paracoccus thiocyanatus SST.</title>
        <authorList>
            <person name="Ghosh W."/>
            <person name="Rameez M.J."/>
            <person name="Roy C."/>
        </authorList>
    </citation>
    <scope>NUCLEOTIDE SEQUENCE [LARGE SCALE GENOMIC DNA]</scope>
    <source>
        <strain evidence="3 5">SST</strain>
    </source>
</reference>
<dbReference type="InterPro" id="IPR005545">
    <property type="entry name" value="YCII"/>
</dbReference>
<dbReference type="EMBL" id="QFCQ01000061">
    <property type="protein sequence ID" value="RDW12888.1"/>
    <property type="molecule type" value="Genomic_DNA"/>
</dbReference>
<dbReference type="PANTHER" id="PTHR33606:SF3">
    <property type="entry name" value="PROTEIN YCII"/>
    <property type="match status" value="1"/>
</dbReference>
<dbReference type="OrthoDB" id="2293521at2"/>
<dbReference type="PANTHER" id="PTHR33606">
    <property type="entry name" value="PROTEIN YCII"/>
    <property type="match status" value="1"/>
</dbReference>
<name>A0A1N6NAR9_9RHOB</name>
<evidence type="ECO:0000313" key="4">
    <source>
        <dbReference type="EMBL" id="SIP89200.1"/>
    </source>
</evidence>
<dbReference type="Gene3D" id="3.30.70.1060">
    <property type="entry name" value="Dimeric alpha+beta barrel"/>
    <property type="match status" value="1"/>
</dbReference>
<organism evidence="4 6">
    <name type="scientific">Paracoccus thiocyanatus</name>
    <dbReference type="NCBI Taxonomy" id="34006"/>
    <lineage>
        <taxon>Bacteria</taxon>
        <taxon>Pseudomonadati</taxon>
        <taxon>Pseudomonadota</taxon>
        <taxon>Alphaproteobacteria</taxon>
        <taxon>Rhodobacterales</taxon>
        <taxon>Paracoccaceae</taxon>
        <taxon>Paracoccus</taxon>
    </lineage>
</organism>
<accession>A0A1N6NAR9</accession>
<gene>
    <name evidence="3" type="ORF">DIE28_11215</name>
    <name evidence="4" type="ORF">SAMN05421641_101228</name>
</gene>
<dbReference type="Proteomes" id="UP000323956">
    <property type="component" value="Unassembled WGS sequence"/>
</dbReference>
<dbReference type="Proteomes" id="UP000256679">
    <property type="component" value="Unassembled WGS sequence"/>
</dbReference>
<proteinExistence type="inferred from homology"/>
<dbReference type="Pfam" id="PF03795">
    <property type="entry name" value="YCII"/>
    <property type="match status" value="1"/>
</dbReference>
<evidence type="ECO:0000313" key="6">
    <source>
        <dbReference type="Proteomes" id="UP000323956"/>
    </source>
</evidence>
<evidence type="ECO:0000256" key="1">
    <source>
        <dbReference type="ARBA" id="ARBA00007689"/>
    </source>
</evidence>
<evidence type="ECO:0000313" key="3">
    <source>
        <dbReference type="EMBL" id="RDW12888.1"/>
    </source>
</evidence>
<reference evidence="4 6" key="1">
    <citation type="submission" date="2017-01" db="EMBL/GenBank/DDBJ databases">
        <authorList>
            <person name="Varghese N."/>
            <person name="Submissions S."/>
        </authorList>
    </citation>
    <scope>NUCLEOTIDE SEQUENCE [LARGE SCALE GENOMIC DNA]</scope>
    <source>
        <strain evidence="4 6">ATCC 700171</strain>
    </source>
</reference>
<dbReference type="InterPro" id="IPR011008">
    <property type="entry name" value="Dimeric_a/b-barrel"/>
</dbReference>
<protein>
    <recommendedName>
        <fullName evidence="2">YCII-related domain-containing protein</fullName>
    </recommendedName>
</protein>
<evidence type="ECO:0000313" key="5">
    <source>
        <dbReference type="Proteomes" id="UP000256679"/>
    </source>
</evidence>
<sequence>MLFAFICTDRPDALEIRMANRPAHLDWLNSTPGVYIAGPLLDEGQKPCGSILVVEHESLDAARQWGAQDPYAQAGLFQTVSIREWKKVIGQ</sequence>
<dbReference type="AlphaFoldDB" id="A0A1N6NAR9"/>
<dbReference type="RefSeq" id="WP_115756109.1">
    <property type="nucleotide sequence ID" value="NZ_FTMK01000001.1"/>
</dbReference>
<feature type="domain" description="YCII-related" evidence="2">
    <location>
        <begin position="1"/>
        <end position="86"/>
    </location>
</feature>
<dbReference type="EMBL" id="FTMK01000001">
    <property type="protein sequence ID" value="SIP89200.1"/>
    <property type="molecule type" value="Genomic_DNA"/>
</dbReference>
<dbReference type="SUPFAM" id="SSF54909">
    <property type="entry name" value="Dimeric alpha+beta barrel"/>
    <property type="match status" value="1"/>
</dbReference>